<proteinExistence type="predicted"/>
<evidence type="ECO:0000313" key="2">
    <source>
        <dbReference type="Proteomes" id="UP000193420"/>
    </source>
</evidence>
<name>A0A1X7IUS7_9FLAO</name>
<keyword evidence="2" id="KW-1185">Reference proteome</keyword>
<reference evidence="2" key="1">
    <citation type="submission" date="2017-04" db="EMBL/GenBank/DDBJ databases">
        <authorList>
            <person name="Varghese N."/>
            <person name="Submissions S."/>
        </authorList>
    </citation>
    <scope>NUCLEOTIDE SEQUENCE [LARGE SCALE GENOMIC DNA]</scope>
    <source>
        <strain evidence="2">DSM 19835</strain>
    </source>
</reference>
<protein>
    <submittedName>
        <fullName evidence="1">Uncharacterized protein</fullName>
    </submittedName>
</protein>
<sequence>MLLYVLSGMEGLTRLKGIRLQLKLRVLEGALVFKWILLLQIIYL</sequence>
<gene>
    <name evidence="1" type="ORF">SAMN03080602_01158</name>
</gene>
<dbReference type="Proteomes" id="UP000193420">
    <property type="component" value="Unassembled WGS sequence"/>
</dbReference>
<dbReference type="STRING" id="188872.SAMN03080602_01158"/>
<organism evidence="1 2">
    <name type="scientific">Arenibacter troitsensis</name>
    <dbReference type="NCBI Taxonomy" id="188872"/>
    <lineage>
        <taxon>Bacteria</taxon>
        <taxon>Pseudomonadati</taxon>
        <taxon>Bacteroidota</taxon>
        <taxon>Flavobacteriia</taxon>
        <taxon>Flavobacteriales</taxon>
        <taxon>Flavobacteriaceae</taxon>
        <taxon>Arenibacter</taxon>
    </lineage>
</organism>
<evidence type="ECO:0000313" key="1">
    <source>
        <dbReference type="EMBL" id="SMG18965.1"/>
    </source>
</evidence>
<dbReference type="AlphaFoldDB" id="A0A1X7IUS7"/>
<dbReference type="EMBL" id="FXAO01000002">
    <property type="protein sequence ID" value="SMG18965.1"/>
    <property type="molecule type" value="Genomic_DNA"/>
</dbReference>
<accession>A0A1X7IUS7</accession>